<protein>
    <recommendedName>
        <fullName evidence="1">Acetyl xylan esterase domain-containing protein</fullName>
    </recommendedName>
</protein>
<dbReference type="Pfam" id="PF05448">
    <property type="entry name" value="AXE1"/>
    <property type="match status" value="1"/>
</dbReference>
<dbReference type="GO" id="GO:0005976">
    <property type="term" value="P:polysaccharide metabolic process"/>
    <property type="evidence" value="ECO:0007669"/>
    <property type="project" value="TreeGrafter"/>
</dbReference>
<name>A0A3B0C7E4_9BACL</name>
<dbReference type="EMBL" id="RBAH01000013">
    <property type="protein sequence ID" value="RKN81993.1"/>
    <property type="molecule type" value="Genomic_DNA"/>
</dbReference>
<keyword evidence="3" id="KW-1185">Reference proteome</keyword>
<evidence type="ECO:0000259" key="1">
    <source>
        <dbReference type="Pfam" id="PF05448"/>
    </source>
</evidence>
<feature type="domain" description="Acetyl xylan esterase" evidence="1">
    <location>
        <begin position="60"/>
        <end position="211"/>
    </location>
</feature>
<organism evidence="2 3">
    <name type="scientific">Paenibacillus ginsengarvi</name>
    <dbReference type="NCBI Taxonomy" id="400777"/>
    <lineage>
        <taxon>Bacteria</taxon>
        <taxon>Bacillati</taxon>
        <taxon>Bacillota</taxon>
        <taxon>Bacilli</taxon>
        <taxon>Bacillales</taxon>
        <taxon>Paenibacillaceae</taxon>
        <taxon>Paenibacillus</taxon>
    </lineage>
</organism>
<reference evidence="2 3" key="1">
    <citation type="journal article" date="2007" name="Int. J. Syst. Evol. Microbiol.">
        <title>Paenibacillus ginsengarvi sp. nov., isolated from soil from ginseng cultivation.</title>
        <authorList>
            <person name="Yoon M.H."/>
            <person name="Ten L.N."/>
            <person name="Im W.T."/>
        </authorList>
    </citation>
    <scope>NUCLEOTIDE SEQUENCE [LARGE SCALE GENOMIC DNA]</scope>
    <source>
        <strain evidence="2 3">KCTC 13059</strain>
    </source>
</reference>
<proteinExistence type="predicted"/>
<dbReference type="InterPro" id="IPR039069">
    <property type="entry name" value="CE7"/>
</dbReference>
<dbReference type="InterPro" id="IPR029058">
    <property type="entry name" value="AB_hydrolase_fold"/>
</dbReference>
<dbReference type="PANTHER" id="PTHR40111:SF1">
    <property type="entry name" value="CEPHALOSPORIN-C DEACETYLASE"/>
    <property type="match status" value="1"/>
</dbReference>
<comment type="caution">
    <text evidence="2">The sequence shown here is derived from an EMBL/GenBank/DDBJ whole genome shotgun (WGS) entry which is preliminary data.</text>
</comment>
<dbReference type="GO" id="GO:0052689">
    <property type="term" value="F:carboxylic ester hydrolase activity"/>
    <property type="evidence" value="ECO:0007669"/>
    <property type="project" value="TreeGrafter"/>
</dbReference>
<dbReference type="InterPro" id="IPR008391">
    <property type="entry name" value="AXE1_dom"/>
</dbReference>
<dbReference type="PANTHER" id="PTHR40111">
    <property type="entry name" value="CEPHALOSPORIN-C DEACETYLASE"/>
    <property type="match status" value="1"/>
</dbReference>
<sequence length="408" mass="45926">MRRLFCYSKYNVRLLTEREMKMDKPFWTPWNMEQLFRSPRIDPSDVTAASGIRSVFYEGLPYKGKETRIFAHYGIPEAAEGEKVPAVVLVHGGGGTAYEEWVQLWMKRGYAAIAMDLEGNVPDKSEGGTKRIGHAMPGPAREGIFLDCDEPVQDQWMFHAAAACIRAHSFLRSLPQVDLERIGITGISWGGIVTSLVAGLDSRFAFAIPVYGCGYLYEAHNQWGERFVEMGASGAESVKRQTEPSAYFSRVTMPTLWVNWLYDPHFGMNIFSKSYRHAKKGIEQSGLCIYPQLGHSHPLGWKPDEIYAFADSIVRDGSRLLRLGEPTEHNGTAAVSYDSADGHEPVQAELLYTRNCDNWQQCEWITADCTIDPSDRRVHTPLPQDAKAFFFNVRDTRGLTASTPVLVR</sequence>
<gene>
    <name evidence="2" type="ORF">D7M11_18635</name>
</gene>
<dbReference type="SUPFAM" id="SSF53474">
    <property type="entry name" value="alpha/beta-Hydrolases"/>
    <property type="match status" value="1"/>
</dbReference>
<dbReference type="Gene3D" id="3.40.50.1820">
    <property type="entry name" value="alpha/beta hydrolase"/>
    <property type="match status" value="1"/>
</dbReference>
<evidence type="ECO:0000313" key="2">
    <source>
        <dbReference type="EMBL" id="RKN81993.1"/>
    </source>
</evidence>
<dbReference type="Proteomes" id="UP000282311">
    <property type="component" value="Unassembled WGS sequence"/>
</dbReference>
<accession>A0A3B0C7E4</accession>
<evidence type="ECO:0000313" key="3">
    <source>
        <dbReference type="Proteomes" id="UP000282311"/>
    </source>
</evidence>
<dbReference type="AlphaFoldDB" id="A0A3B0C7E4"/>